<evidence type="ECO:0000256" key="4">
    <source>
        <dbReference type="ARBA" id="ARBA00022692"/>
    </source>
</evidence>
<organism evidence="10 11">
    <name type="scientific">Paralvinella palmiformis</name>
    <dbReference type="NCBI Taxonomy" id="53620"/>
    <lineage>
        <taxon>Eukaryota</taxon>
        <taxon>Metazoa</taxon>
        <taxon>Spiralia</taxon>
        <taxon>Lophotrochozoa</taxon>
        <taxon>Annelida</taxon>
        <taxon>Polychaeta</taxon>
        <taxon>Sedentaria</taxon>
        <taxon>Canalipalpata</taxon>
        <taxon>Terebellida</taxon>
        <taxon>Terebelliformia</taxon>
        <taxon>Alvinellidae</taxon>
        <taxon>Paralvinella</taxon>
    </lineage>
</organism>
<evidence type="ECO:0000256" key="1">
    <source>
        <dbReference type="ARBA" id="ARBA00004323"/>
    </source>
</evidence>
<dbReference type="AlphaFoldDB" id="A0AAD9K0I2"/>
<dbReference type="PANTHER" id="PTHR12137">
    <property type="entry name" value="CARBOHYDRATE SULFOTRANSFERASE"/>
    <property type="match status" value="1"/>
</dbReference>
<keyword evidence="8 9" id="KW-0325">Glycoprotein</keyword>
<sequence>MDYKLLINNRFFRHLAVQFNLVISFLGFIMVLTVMLQMLTTYSWRDPISYHYDGGGRSTGREEFVGRICTSRNWSRGFDVISERQRFWRLLADDRHNLLYCAIPKVACSSFKTYIAKATGKVGSGRVTVHSVRYLNSIGLGYLNQPITGNIDYKLTTYSKLIVVRHPFDRLMSAYSNKFVEEGYYSKAFAKHILKEFADRVTYDSHGIMRISLNQFLFLISKYYYRGFLDRHWQSYYDLCHPCDVHYDKIIKLETLDEDISAFTRHYTDDDTGHGGHLSGPEYGEKL</sequence>
<comment type="similarity">
    <text evidence="2 9">Belongs to the sulfotransferase 2 family.</text>
</comment>
<keyword evidence="9" id="KW-0735">Signal-anchor</keyword>
<dbReference type="InterPro" id="IPR005331">
    <property type="entry name" value="Sulfotransferase"/>
</dbReference>
<comment type="caution">
    <text evidence="10">The sequence shown here is derived from an EMBL/GenBank/DDBJ whole genome shotgun (WGS) entry which is preliminary data.</text>
</comment>
<dbReference type="GO" id="GO:0016051">
    <property type="term" value="P:carbohydrate biosynthetic process"/>
    <property type="evidence" value="ECO:0007669"/>
    <property type="project" value="InterPro"/>
</dbReference>
<evidence type="ECO:0000313" key="10">
    <source>
        <dbReference type="EMBL" id="KAK2162140.1"/>
    </source>
</evidence>
<dbReference type="Proteomes" id="UP001208570">
    <property type="component" value="Unassembled WGS sequence"/>
</dbReference>
<comment type="subcellular location">
    <subcellularLocation>
        <location evidence="1 9">Golgi apparatus membrane</location>
        <topology evidence="1 9">Single-pass type II membrane protein</topology>
    </subcellularLocation>
</comment>
<evidence type="ECO:0000256" key="9">
    <source>
        <dbReference type="RuleBase" id="RU364020"/>
    </source>
</evidence>
<name>A0AAD9K0I2_9ANNE</name>
<protein>
    <recommendedName>
        <fullName evidence="9">Carbohydrate sulfotransferase</fullName>
        <ecNumber evidence="9">2.8.2.-</ecNumber>
    </recommendedName>
</protein>
<dbReference type="InterPro" id="IPR018011">
    <property type="entry name" value="Carb_sulfotrans_8-10"/>
</dbReference>
<evidence type="ECO:0000256" key="2">
    <source>
        <dbReference type="ARBA" id="ARBA00006339"/>
    </source>
</evidence>
<keyword evidence="7 9" id="KW-0472">Membrane</keyword>
<evidence type="ECO:0000256" key="6">
    <source>
        <dbReference type="ARBA" id="ARBA00023034"/>
    </source>
</evidence>
<accession>A0AAD9K0I2</accession>
<keyword evidence="11" id="KW-1185">Reference proteome</keyword>
<keyword evidence="6 9" id="KW-0333">Golgi apparatus</keyword>
<evidence type="ECO:0000256" key="7">
    <source>
        <dbReference type="ARBA" id="ARBA00023136"/>
    </source>
</evidence>
<evidence type="ECO:0000313" key="11">
    <source>
        <dbReference type="Proteomes" id="UP001208570"/>
    </source>
</evidence>
<keyword evidence="5 9" id="KW-1133">Transmembrane helix</keyword>
<dbReference type="Pfam" id="PF03567">
    <property type="entry name" value="Sulfotransfer_2"/>
    <property type="match status" value="1"/>
</dbReference>
<dbReference type="PANTHER" id="PTHR12137:SF54">
    <property type="entry name" value="CARBOHYDRATE SULFOTRANSFERASE"/>
    <property type="match status" value="1"/>
</dbReference>
<keyword evidence="4 9" id="KW-0812">Transmembrane</keyword>
<dbReference type="GO" id="GO:0000139">
    <property type="term" value="C:Golgi membrane"/>
    <property type="evidence" value="ECO:0007669"/>
    <property type="project" value="UniProtKB-SubCell"/>
</dbReference>
<evidence type="ECO:0000256" key="5">
    <source>
        <dbReference type="ARBA" id="ARBA00022989"/>
    </source>
</evidence>
<feature type="transmembrane region" description="Helical" evidence="9">
    <location>
        <begin position="21"/>
        <end position="44"/>
    </location>
</feature>
<dbReference type="EC" id="2.8.2.-" evidence="9"/>
<gene>
    <name evidence="10" type="ORF">LSH36_103g06063</name>
</gene>
<evidence type="ECO:0000256" key="3">
    <source>
        <dbReference type="ARBA" id="ARBA00022679"/>
    </source>
</evidence>
<keyword evidence="9" id="KW-0119">Carbohydrate metabolism</keyword>
<evidence type="ECO:0000256" key="8">
    <source>
        <dbReference type="ARBA" id="ARBA00023180"/>
    </source>
</evidence>
<dbReference type="GO" id="GO:0008146">
    <property type="term" value="F:sulfotransferase activity"/>
    <property type="evidence" value="ECO:0007669"/>
    <property type="project" value="InterPro"/>
</dbReference>
<proteinExistence type="inferred from homology"/>
<dbReference type="EMBL" id="JAODUP010000103">
    <property type="protein sequence ID" value="KAK2162140.1"/>
    <property type="molecule type" value="Genomic_DNA"/>
</dbReference>
<keyword evidence="3 9" id="KW-0808">Transferase</keyword>
<reference evidence="10" key="1">
    <citation type="journal article" date="2023" name="Mol. Biol. Evol.">
        <title>Third-Generation Sequencing Reveals the Adaptive Role of the Epigenome in Three Deep-Sea Polychaetes.</title>
        <authorList>
            <person name="Perez M."/>
            <person name="Aroh O."/>
            <person name="Sun Y."/>
            <person name="Lan Y."/>
            <person name="Juniper S.K."/>
            <person name="Young C.R."/>
            <person name="Angers B."/>
            <person name="Qian P.Y."/>
        </authorList>
    </citation>
    <scope>NUCLEOTIDE SEQUENCE</scope>
    <source>
        <strain evidence="10">P08H-3</strain>
    </source>
</reference>